<evidence type="ECO:0000313" key="2">
    <source>
        <dbReference type="Proteomes" id="UP000799092"/>
    </source>
</evidence>
<sequence>MEQINYLDPSTKTKGEELVSQQLLESYQSGVIDHDQKVISQRDKEMD</sequence>
<dbReference type="EMBL" id="WJNG01000007">
    <property type="protein sequence ID" value="MRH42854.1"/>
    <property type="molecule type" value="Genomic_DNA"/>
</dbReference>
<gene>
    <name evidence="1" type="ORF">GH741_09165</name>
</gene>
<dbReference type="Proteomes" id="UP000799092">
    <property type="component" value="Unassembled WGS sequence"/>
</dbReference>
<evidence type="ECO:0000313" key="1">
    <source>
        <dbReference type="EMBL" id="MRH42854.1"/>
    </source>
</evidence>
<dbReference type="AlphaFoldDB" id="A0A6A8DBF3"/>
<reference evidence="1" key="1">
    <citation type="submission" date="2019-11" db="EMBL/GenBank/DDBJ databases">
        <authorList>
            <person name="Li J."/>
        </authorList>
    </citation>
    <scope>NUCLEOTIDE SEQUENCE</scope>
    <source>
        <strain evidence="1">B6B</strain>
    </source>
</reference>
<name>A0A6A8DBF3_9BACI</name>
<protein>
    <submittedName>
        <fullName evidence="1">Uncharacterized protein</fullName>
    </submittedName>
</protein>
<organism evidence="1 2">
    <name type="scientific">Aquibacillus halophilus</name>
    <dbReference type="NCBI Taxonomy" id="930132"/>
    <lineage>
        <taxon>Bacteria</taxon>
        <taxon>Bacillati</taxon>
        <taxon>Bacillota</taxon>
        <taxon>Bacilli</taxon>
        <taxon>Bacillales</taxon>
        <taxon>Bacillaceae</taxon>
        <taxon>Aquibacillus</taxon>
    </lineage>
</organism>
<proteinExistence type="predicted"/>
<comment type="caution">
    <text evidence="1">The sequence shown here is derived from an EMBL/GenBank/DDBJ whole genome shotgun (WGS) entry which is preliminary data.</text>
</comment>
<dbReference type="RefSeq" id="WP_153736500.1">
    <property type="nucleotide sequence ID" value="NZ_WJNG01000007.1"/>
</dbReference>
<accession>A0A6A8DBF3</accession>
<keyword evidence="2" id="KW-1185">Reference proteome</keyword>